<dbReference type="EMBL" id="FOCO01000038">
    <property type="protein sequence ID" value="SEN99573.1"/>
    <property type="molecule type" value="Genomic_DNA"/>
</dbReference>
<reference evidence="1 2" key="1">
    <citation type="submission" date="2016-10" db="EMBL/GenBank/DDBJ databases">
        <authorList>
            <person name="de Groot N.N."/>
        </authorList>
    </citation>
    <scope>NUCLEOTIDE SEQUENCE [LARGE SCALE GENOMIC DNA]</scope>
    <source>
        <strain evidence="1 2">CGMCC 1.10836</strain>
    </source>
</reference>
<evidence type="ECO:0000313" key="2">
    <source>
        <dbReference type="Proteomes" id="UP000183002"/>
    </source>
</evidence>
<dbReference type="Proteomes" id="UP000183002">
    <property type="component" value="Unassembled WGS sequence"/>
</dbReference>
<proteinExistence type="predicted"/>
<name>A0A1H8L374_9RHOB</name>
<accession>A0A1H8L374</accession>
<keyword evidence="2" id="KW-1185">Reference proteome</keyword>
<sequence length="39" mass="4296">MRSINQFRFIKANTPKNAPAFCNGGTTIFLIVLDGIPQT</sequence>
<evidence type="ECO:0000313" key="1">
    <source>
        <dbReference type="EMBL" id="SEN99573.1"/>
    </source>
</evidence>
<protein>
    <submittedName>
        <fullName evidence="1">Uncharacterized protein</fullName>
    </submittedName>
</protein>
<organism evidence="1 2">
    <name type="scientific">Pseudorhodobacter antarcticus</name>
    <dbReference type="NCBI Taxonomy" id="1077947"/>
    <lineage>
        <taxon>Bacteria</taxon>
        <taxon>Pseudomonadati</taxon>
        <taxon>Pseudomonadota</taxon>
        <taxon>Alphaproteobacteria</taxon>
        <taxon>Rhodobacterales</taxon>
        <taxon>Paracoccaceae</taxon>
        <taxon>Pseudorhodobacter</taxon>
    </lineage>
</organism>
<dbReference type="AlphaFoldDB" id="A0A1H8L374"/>
<gene>
    <name evidence="1" type="ORF">SAMN05216227_10384</name>
</gene>